<dbReference type="InterPro" id="IPR001279">
    <property type="entry name" value="Metallo-B-lactamas"/>
</dbReference>
<keyword evidence="5 6" id="KW-0472">Membrane</keyword>
<comment type="subcellular location">
    <subcellularLocation>
        <location evidence="1">Cell membrane</location>
        <topology evidence="1">Multi-pass membrane protein</topology>
    </subcellularLocation>
</comment>
<evidence type="ECO:0000256" key="6">
    <source>
        <dbReference type="SAM" id="Phobius"/>
    </source>
</evidence>
<feature type="transmembrane region" description="Helical" evidence="6">
    <location>
        <begin position="273"/>
        <end position="290"/>
    </location>
</feature>
<protein>
    <submittedName>
        <fullName evidence="8">ComEC family competence protein</fullName>
    </submittedName>
</protein>
<feature type="transmembrane region" description="Helical" evidence="6">
    <location>
        <begin position="463"/>
        <end position="485"/>
    </location>
</feature>
<evidence type="ECO:0000259" key="7">
    <source>
        <dbReference type="SMART" id="SM00849"/>
    </source>
</evidence>
<dbReference type="Pfam" id="PF00753">
    <property type="entry name" value="Lactamase_B"/>
    <property type="match status" value="1"/>
</dbReference>
<evidence type="ECO:0000313" key="8">
    <source>
        <dbReference type="EMBL" id="AUG57378.1"/>
    </source>
</evidence>
<accession>A0A2K9E4P4</accession>
<evidence type="ECO:0000256" key="5">
    <source>
        <dbReference type="ARBA" id="ARBA00023136"/>
    </source>
</evidence>
<dbReference type="NCBIfam" id="TIGR00361">
    <property type="entry name" value="ComEC_Rec2"/>
    <property type="match status" value="1"/>
</dbReference>
<dbReference type="GO" id="GO:0030420">
    <property type="term" value="P:establishment of competence for transformation"/>
    <property type="evidence" value="ECO:0007669"/>
    <property type="project" value="InterPro"/>
</dbReference>
<dbReference type="InterPro" id="IPR035681">
    <property type="entry name" value="ComA-like_MBL"/>
</dbReference>
<keyword evidence="4 6" id="KW-1133">Transmembrane helix</keyword>
<feature type="transmembrane region" description="Helical" evidence="6">
    <location>
        <begin position="376"/>
        <end position="395"/>
    </location>
</feature>
<keyword evidence="3 6" id="KW-0812">Transmembrane</keyword>
<evidence type="ECO:0000313" key="9">
    <source>
        <dbReference type="Proteomes" id="UP000233534"/>
    </source>
</evidence>
<dbReference type="SUPFAM" id="SSF56281">
    <property type="entry name" value="Metallo-hydrolase/oxidoreductase"/>
    <property type="match status" value="1"/>
</dbReference>
<name>A0A2K9E4P4_9FIRM</name>
<reference evidence="8 9" key="1">
    <citation type="submission" date="2017-12" db="EMBL/GenBank/DDBJ databases">
        <title>Complete genome sequence of Herbivorax saccincola GGR1, a novel Cellulosome-producing hydrolytic bacterium in a thermophilic biogas plant, established by Illumina and Nanopore MinION sequencing.</title>
        <authorList>
            <person name="Pechtl A."/>
            <person name="Ruckert C."/>
            <person name="Koeck D.E."/>
            <person name="Maus I."/>
            <person name="Winkler A."/>
            <person name="Kalinowski J."/>
            <person name="Puhler A."/>
            <person name="Schwarz W.W."/>
            <person name="Zverlov V.V."/>
            <person name="Schluter A."/>
            <person name="Liebl W."/>
        </authorList>
    </citation>
    <scope>NUCLEOTIDE SEQUENCE [LARGE SCALE GENOMIC DNA]</scope>
    <source>
        <strain evidence="9">SR1</strain>
    </source>
</reference>
<evidence type="ECO:0000256" key="1">
    <source>
        <dbReference type="ARBA" id="ARBA00004651"/>
    </source>
</evidence>
<dbReference type="Pfam" id="PF03772">
    <property type="entry name" value="Competence"/>
    <property type="match status" value="1"/>
</dbReference>
<dbReference type="SMART" id="SM00849">
    <property type="entry name" value="Lactamase_B"/>
    <property type="match status" value="1"/>
</dbReference>
<dbReference type="Gene3D" id="3.60.15.10">
    <property type="entry name" value="Ribonuclease Z/Hydroxyacylglutathione hydrolase-like"/>
    <property type="match status" value="1"/>
</dbReference>
<feature type="transmembrane region" description="Helical" evidence="6">
    <location>
        <begin position="407"/>
        <end position="426"/>
    </location>
</feature>
<dbReference type="NCBIfam" id="TIGR00360">
    <property type="entry name" value="ComEC_N-term"/>
    <property type="match status" value="1"/>
</dbReference>
<dbReference type="GO" id="GO:0005886">
    <property type="term" value="C:plasma membrane"/>
    <property type="evidence" value="ECO:0007669"/>
    <property type="project" value="UniProtKB-SubCell"/>
</dbReference>
<feature type="transmembrane region" description="Helical" evidence="6">
    <location>
        <begin position="325"/>
        <end position="356"/>
    </location>
</feature>
<dbReference type="InterPro" id="IPR004477">
    <property type="entry name" value="ComEC_N"/>
</dbReference>
<evidence type="ECO:0000256" key="4">
    <source>
        <dbReference type="ARBA" id="ARBA00022989"/>
    </source>
</evidence>
<dbReference type="InterPro" id="IPR036866">
    <property type="entry name" value="RibonucZ/Hydroxyglut_hydro"/>
</dbReference>
<dbReference type="InterPro" id="IPR025405">
    <property type="entry name" value="DUF4131"/>
</dbReference>
<feature type="transmembrane region" description="Helical" evidence="6">
    <location>
        <begin position="500"/>
        <end position="516"/>
    </location>
</feature>
<dbReference type="EMBL" id="CP025197">
    <property type="protein sequence ID" value="AUG57378.1"/>
    <property type="molecule type" value="Genomic_DNA"/>
</dbReference>
<feature type="domain" description="Metallo-beta-lactamase" evidence="7">
    <location>
        <begin position="529"/>
        <end position="734"/>
    </location>
</feature>
<gene>
    <name evidence="8" type="ORF">HVS_07305</name>
</gene>
<evidence type="ECO:0000256" key="3">
    <source>
        <dbReference type="ARBA" id="ARBA00022692"/>
    </source>
</evidence>
<feature type="transmembrane region" description="Helical" evidence="6">
    <location>
        <begin position="244"/>
        <end position="266"/>
    </location>
</feature>
<dbReference type="RefSeq" id="WP_101300674.1">
    <property type="nucleotide sequence ID" value="NZ_CP025197.1"/>
</dbReference>
<proteinExistence type="predicted"/>
<dbReference type="PANTHER" id="PTHR30619:SF1">
    <property type="entry name" value="RECOMBINATION PROTEIN 2"/>
    <property type="match status" value="1"/>
</dbReference>
<keyword evidence="9" id="KW-1185">Reference proteome</keyword>
<feature type="transmembrane region" description="Helical" evidence="6">
    <location>
        <begin position="51"/>
        <end position="71"/>
    </location>
</feature>
<keyword evidence="2" id="KW-1003">Cell membrane</keyword>
<organism evidence="8 9">
    <name type="scientific">Acetivibrio saccincola</name>
    <dbReference type="NCBI Taxonomy" id="1677857"/>
    <lineage>
        <taxon>Bacteria</taxon>
        <taxon>Bacillati</taxon>
        <taxon>Bacillota</taxon>
        <taxon>Clostridia</taxon>
        <taxon>Eubacteriales</taxon>
        <taxon>Oscillospiraceae</taxon>
        <taxon>Acetivibrio</taxon>
    </lineage>
</organism>
<sequence>MKRPLTLFSLALIFGITISYLTKSYLFIFFSSLTILLILFAIFANEKRENFIIVGTALFYFIGGFNFLYGYNSNINKYIEFDQEYVTIKGYVISDPEIKENRVYYVISTEEIILKGDIRKINGRIRLSTLNDTDFIPYGKEVKIYGRLNIPKGKTNPGAFDYRNYLIQSKISAVVFAKGENIKVKDGYKGNFAVKYGLALRDRIMEVINKSLPPSQASLLNAILLGYKSGLGENIEKMFRGAGLAHVIVVSGMHVGYILLGFIVFFRKLGVKRPFANIITILALWGYALITGFGPSVLRAVIMASMVLAGEIIKREPDVINSISFSAFLILLFNPALLFNVGFQLSFISTISIILFYKNLKELLSMRMLPQYLTDVASLTLSAQLGVLPVTAFYFNEISLVGVVSNVLVAPVIGIITILGLVMAVLGQIHILLSQLTGLCNNTLLSFVLFVSDKTSDLPFAAVRVITPSILFVVIYYIFILYFFWYKPKHKVKLLPKQNIIIWVSLLFIVLIKLFIPKGLEVVFLDVGQGDCAFIRTQEGKTMLIDGGGYINRDDDSNTGDDIVIPFLLDYGITKIDVVAVTHGHADHAQGLKPVLESFKVSNFIIPDVPVLDGLEELLRVAGEVGINVERCKKGDIIYLDKKTYFEVLHPKGGFYIYESPLNNNSLVLKLYYEDVSILFTGDIEKEAEMMLLDDEAPIGADILKVAHHGAATSTTLEFLQRVNPSVAVISVGRNNFGHPSNEVLELLEKEGVLVLRTDMDGAVIVKSKGKKSKISNYRQ</sequence>
<dbReference type="AlphaFoldDB" id="A0A2K9E4P4"/>
<evidence type="ECO:0000256" key="2">
    <source>
        <dbReference type="ARBA" id="ARBA00022475"/>
    </source>
</evidence>
<dbReference type="CDD" id="cd07731">
    <property type="entry name" value="ComA-like_MBL-fold"/>
    <property type="match status" value="1"/>
</dbReference>
<dbReference type="Pfam" id="PF13567">
    <property type="entry name" value="DUF4131"/>
    <property type="match status" value="1"/>
</dbReference>
<feature type="transmembrane region" description="Helical" evidence="6">
    <location>
        <begin position="25"/>
        <end position="44"/>
    </location>
</feature>
<dbReference type="InterPro" id="IPR052159">
    <property type="entry name" value="Competence_DNA_uptake"/>
</dbReference>
<dbReference type="KEGG" id="hsc:HVS_07305"/>
<dbReference type="InterPro" id="IPR004797">
    <property type="entry name" value="Competence_ComEC/Rec2"/>
</dbReference>
<dbReference type="Proteomes" id="UP000233534">
    <property type="component" value="Chromosome"/>
</dbReference>
<dbReference type="PANTHER" id="PTHR30619">
    <property type="entry name" value="DNA INTERNALIZATION/COMPETENCE PROTEIN COMEC/REC2"/>
    <property type="match status" value="1"/>
</dbReference>
<feature type="transmembrane region" description="Helical" evidence="6">
    <location>
        <begin position="432"/>
        <end position="451"/>
    </location>
</feature>